<keyword evidence="2" id="KW-1185">Reference proteome</keyword>
<dbReference type="PANTHER" id="PTHR37984:SF9">
    <property type="entry name" value="INTEGRASE CATALYTIC DOMAIN-CONTAINING PROTEIN"/>
    <property type="match status" value="1"/>
</dbReference>
<dbReference type="Proteomes" id="UP001153636">
    <property type="component" value="Chromosome 4"/>
</dbReference>
<evidence type="ECO:0000313" key="2">
    <source>
        <dbReference type="Proteomes" id="UP001153636"/>
    </source>
</evidence>
<protein>
    <recommendedName>
        <fullName evidence="3">Peptidase A2 domain-containing protein</fullName>
    </recommendedName>
</protein>
<proteinExistence type="predicted"/>
<accession>A0A9P0D2R3</accession>
<name>A0A9P0D2R3_9CUCU</name>
<dbReference type="OrthoDB" id="8056305at2759"/>
<dbReference type="InterPro" id="IPR021109">
    <property type="entry name" value="Peptidase_aspartic_dom_sf"/>
</dbReference>
<dbReference type="EMBL" id="OV651816">
    <property type="protein sequence ID" value="CAH1109419.1"/>
    <property type="molecule type" value="Genomic_DNA"/>
</dbReference>
<dbReference type="PANTHER" id="PTHR37984">
    <property type="entry name" value="PROTEIN CBG26694"/>
    <property type="match status" value="1"/>
</dbReference>
<dbReference type="AlphaFoldDB" id="A0A9P0D2R3"/>
<organism evidence="1 2">
    <name type="scientific">Psylliodes chrysocephalus</name>
    <dbReference type="NCBI Taxonomy" id="3402493"/>
    <lineage>
        <taxon>Eukaryota</taxon>
        <taxon>Metazoa</taxon>
        <taxon>Ecdysozoa</taxon>
        <taxon>Arthropoda</taxon>
        <taxon>Hexapoda</taxon>
        <taxon>Insecta</taxon>
        <taxon>Pterygota</taxon>
        <taxon>Neoptera</taxon>
        <taxon>Endopterygota</taxon>
        <taxon>Coleoptera</taxon>
        <taxon>Polyphaga</taxon>
        <taxon>Cucujiformia</taxon>
        <taxon>Chrysomeloidea</taxon>
        <taxon>Chrysomelidae</taxon>
        <taxon>Galerucinae</taxon>
        <taxon>Alticini</taxon>
        <taxon>Psylliodes</taxon>
    </lineage>
</organism>
<evidence type="ECO:0008006" key="3">
    <source>
        <dbReference type="Google" id="ProtNLM"/>
    </source>
</evidence>
<dbReference type="SUPFAM" id="SSF50630">
    <property type="entry name" value="Acid proteases"/>
    <property type="match status" value="1"/>
</dbReference>
<sequence length="268" mass="31078">MIFNRMAQEENETFNCFFTKIETQVKKCKFKDMEERILKDKIIIGIRNENLREKLLSMDEPSLAQTLTLCRNSEIRSKQMETLKNENIINVNAIKNYKKCQTSPSTSSETFECRRCDTTHGRKQCPAFGKRCRICNNIGHFTKCCRKRQKSEQIKHGRKRETRTRVNVIDTDSEISDFTRSSSQDTSDEDFFVNVILKCSEIRATKTKKEDFIETIKIGRQLINIIFDTGAECNVISEKLIRDPSKNIKTSGTKIMSIECAEEDAHAM</sequence>
<dbReference type="InterPro" id="IPR050951">
    <property type="entry name" value="Retrovirus_Pol_polyprotein"/>
</dbReference>
<evidence type="ECO:0000313" key="1">
    <source>
        <dbReference type="EMBL" id="CAH1109419.1"/>
    </source>
</evidence>
<gene>
    <name evidence="1" type="ORF">PSYICH_LOCUS9791</name>
</gene>
<reference evidence="1" key="1">
    <citation type="submission" date="2022-01" db="EMBL/GenBank/DDBJ databases">
        <authorList>
            <person name="King R."/>
        </authorList>
    </citation>
    <scope>NUCLEOTIDE SEQUENCE</scope>
</reference>